<proteinExistence type="predicted"/>
<dbReference type="AlphaFoldDB" id="A0A5B7GYN8"/>
<evidence type="ECO:0000313" key="2">
    <source>
        <dbReference type="Proteomes" id="UP000324222"/>
    </source>
</evidence>
<keyword evidence="2" id="KW-1185">Reference proteome</keyword>
<gene>
    <name evidence="1" type="ORF">E2C01_056077</name>
</gene>
<organism evidence="1 2">
    <name type="scientific">Portunus trituberculatus</name>
    <name type="common">Swimming crab</name>
    <name type="synonym">Neptunus trituberculatus</name>
    <dbReference type="NCBI Taxonomy" id="210409"/>
    <lineage>
        <taxon>Eukaryota</taxon>
        <taxon>Metazoa</taxon>
        <taxon>Ecdysozoa</taxon>
        <taxon>Arthropoda</taxon>
        <taxon>Crustacea</taxon>
        <taxon>Multicrustacea</taxon>
        <taxon>Malacostraca</taxon>
        <taxon>Eumalacostraca</taxon>
        <taxon>Eucarida</taxon>
        <taxon>Decapoda</taxon>
        <taxon>Pleocyemata</taxon>
        <taxon>Brachyura</taxon>
        <taxon>Eubrachyura</taxon>
        <taxon>Portunoidea</taxon>
        <taxon>Portunidae</taxon>
        <taxon>Portuninae</taxon>
        <taxon>Portunus</taxon>
    </lineage>
</organism>
<dbReference type="EMBL" id="VSRR010019194">
    <property type="protein sequence ID" value="MPC61998.1"/>
    <property type="molecule type" value="Genomic_DNA"/>
</dbReference>
<name>A0A5B7GYN8_PORTR</name>
<sequence length="83" mass="9597">MTYLTRNNQPTRRHRELRCAGSLDLSLSGYQRVMRSIITPTGHWRTRVRLDCTFRHSGSTRDSCDNIIGRLHANTTLITRSPI</sequence>
<dbReference type="Proteomes" id="UP000324222">
    <property type="component" value="Unassembled WGS sequence"/>
</dbReference>
<comment type="caution">
    <text evidence="1">The sequence shown here is derived from an EMBL/GenBank/DDBJ whole genome shotgun (WGS) entry which is preliminary data.</text>
</comment>
<reference evidence="1 2" key="1">
    <citation type="submission" date="2019-05" db="EMBL/GenBank/DDBJ databases">
        <title>Another draft genome of Portunus trituberculatus and its Hox gene families provides insights of decapod evolution.</title>
        <authorList>
            <person name="Jeong J.-H."/>
            <person name="Song I."/>
            <person name="Kim S."/>
            <person name="Choi T."/>
            <person name="Kim D."/>
            <person name="Ryu S."/>
            <person name="Kim W."/>
        </authorList>
    </citation>
    <scope>NUCLEOTIDE SEQUENCE [LARGE SCALE GENOMIC DNA]</scope>
    <source>
        <tissue evidence="1">Muscle</tissue>
    </source>
</reference>
<evidence type="ECO:0000313" key="1">
    <source>
        <dbReference type="EMBL" id="MPC61998.1"/>
    </source>
</evidence>
<protein>
    <submittedName>
        <fullName evidence="1">Uncharacterized protein</fullName>
    </submittedName>
</protein>
<accession>A0A5B7GYN8</accession>